<dbReference type="EMBL" id="BAAALV010000001">
    <property type="protein sequence ID" value="GAA1903307.1"/>
    <property type="molecule type" value="Genomic_DNA"/>
</dbReference>
<dbReference type="InterPro" id="IPR034005">
    <property type="entry name" value="M3A_DCP"/>
</dbReference>
<evidence type="ECO:0000256" key="1">
    <source>
        <dbReference type="ARBA" id="ARBA00006040"/>
    </source>
</evidence>
<dbReference type="Gene3D" id="1.10.1370.40">
    <property type="match status" value="3"/>
</dbReference>
<keyword evidence="3 7" id="KW-0479">Metal-binding</keyword>
<feature type="domain" description="Peptidase M3A/M3B catalytic" evidence="8">
    <location>
        <begin position="230"/>
        <end position="678"/>
    </location>
</feature>
<keyword evidence="6 7" id="KW-0482">Metalloprotease</keyword>
<evidence type="ECO:0000256" key="7">
    <source>
        <dbReference type="RuleBase" id="RU003435"/>
    </source>
</evidence>
<gene>
    <name evidence="9" type="ORF">GCM10009688_04120</name>
</gene>
<dbReference type="Proteomes" id="UP001500784">
    <property type="component" value="Unassembled WGS sequence"/>
</dbReference>
<evidence type="ECO:0000256" key="5">
    <source>
        <dbReference type="ARBA" id="ARBA00022833"/>
    </source>
</evidence>
<dbReference type="CDD" id="cd06456">
    <property type="entry name" value="M3A_DCP"/>
    <property type="match status" value="1"/>
</dbReference>
<comment type="cofactor">
    <cofactor evidence="7">
        <name>Zn(2+)</name>
        <dbReference type="ChEBI" id="CHEBI:29105"/>
    </cofactor>
    <text evidence="7">Binds 1 zinc ion.</text>
</comment>
<keyword evidence="4 7" id="KW-0378">Hydrolase</keyword>
<comment type="caution">
    <text evidence="9">The sequence shown here is derived from an EMBL/GenBank/DDBJ whole genome shotgun (WGS) entry which is preliminary data.</text>
</comment>
<dbReference type="SUPFAM" id="SSF55486">
    <property type="entry name" value="Metalloproteases ('zincins'), catalytic domain"/>
    <property type="match status" value="1"/>
</dbReference>
<organism evidence="9 10">
    <name type="scientific">Arthrobacter gandavensis</name>
    <dbReference type="NCBI Taxonomy" id="169960"/>
    <lineage>
        <taxon>Bacteria</taxon>
        <taxon>Bacillati</taxon>
        <taxon>Actinomycetota</taxon>
        <taxon>Actinomycetes</taxon>
        <taxon>Micrococcales</taxon>
        <taxon>Micrococcaceae</taxon>
        <taxon>Arthrobacter</taxon>
    </lineage>
</organism>
<evidence type="ECO:0000256" key="4">
    <source>
        <dbReference type="ARBA" id="ARBA00022801"/>
    </source>
</evidence>
<dbReference type="PANTHER" id="PTHR43660">
    <property type="entry name" value="DIPEPTIDYL CARBOXYPEPTIDASE"/>
    <property type="match status" value="1"/>
</dbReference>
<evidence type="ECO:0000313" key="9">
    <source>
        <dbReference type="EMBL" id="GAA1903307.1"/>
    </source>
</evidence>
<keyword evidence="2 7" id="KW-0645">Protease</keyword>
<evidence type="ECO:0000256" key="2">
    <source>
        <dbReference type="ARBA" id="ARBA00022670"/>
    </source>
</evidence>
<accession>A0ABP5A4M7</accession>
<evidence type="ECO:0000256" key="6">
    <source>
        <dbReference type="ARBA" id="ARBA00023049"/>
    </source>
</evidence>
<evidence type="ECO:0000259" key="8">
    <source>
        <dbReference type="Pfam" id="PF01432"/>
    </source>
</evidence>
<keyword evidence="10" id="KW-1185">Reference proteome</keyword>
<reference evidence="10" key="1">
    <citation type="journal article" date="2019" name="Int. J. Syst. Evol. Microbiol.">
        <title>The Global Catalogue of Microorganisms (GCM) 10K type strain sequencing project: providing services to taxonomists for standard genome sequencing and annotation.</title>
        <authorList>
            <consortium name="The Broad Institute Genomics Platform"/>
            <consortium name="The Broad Institute Genome Sequencing Center for Infectious Disease"/>
            <person name="Wu L."/>
            <person name="Ma J."/>
        </authorList>
    </citation>
    <scope>NUCLEOTIDE SEQUENCE [LARGE SCALE GENOMIC DNA]</scope>
    <source>
        <strain evidence="10">JCM 13316</strain>
    </source>
</reference>
<evidence type="ECO:0000313" key="10">
    <source>
        <dbReference type="Proteomes" id="UP001500784"/>
    </source>
</evidence>
<keyword evidence="5 7" id="KW-0862">Zinc</keyword>
<dbReference type="Pfam" id="PF01432">
    <property type="entry name" value="Peptidase_M3"/>
    <property type="match status" value="1"/>
</dbReference>
<evidence type="ECO:0000256" key="3">
    <source>
        <dbReference type="ARBA" id="ARBA00022723"/>
    </source>
</evidence>
<dbReference type="InterPro" id="IPR045090">
    <property type="entry name" value="Pept_M3A_M3B"/>
</dbReference>
<protein>
    <submittedName>
        <fullName evidence="9">M3 family metallopeptidase</fullName>
    </submittedName>
</protein>
<comment type="similarity">
    <text evidence="1 7">Belongs to the peptidase M3 family.</text>
</comment>
<dbReference type="InterPro" id="IPR001567">
    <property type="entry name" value="Pept_M3A_M3B_dom"/>
</dbReference>
<dbReference type="PANTHER" id="PTHR43660:SF1">
    <property type="entry name" value="DIPEPTIDYL CARBOXYPEPTIDASE"/>
    <property type="match status" value="1"/>
</dbReference>
<proteinExistence type="inferred from homology"/>
<sequence length="680" mass="74837">MKVFISMSNALLSPSTLPYGLPDFAAITTADLLPAFTSGMEEQQEEIRAITSTPEPADFENTIAALERSGQVLARTVSVFSNAVMSHATEDVQALEQEVSPLLSAHQDSIYQDPALFERVNAVPGKGLDDESARLLAEYRRRFVRAGAALDDAGKARMRELNSRLSELGTTYSQRLLADTNDSALELDDEAELQGLAPEDIAAAAAAAKAAGSSANYLLTLILPTPQPALAKLKNRDVRRRLFEASVHRGFRDNENSTLSIAAEIAALRAERAALLGYENHAAYAVEDQTAPTTAAVEEMLGRLVPPAVRNAAAEAEKLQAAAARDGIEDFQPWDWAYYSEQVRREDYAVDLEALRPWFELESVLHDGVFYAANRLYGITFTERPDLTGYHPDVRVWEVKDEDGTGLGLFLGDYFTRDTKSGGAWMNELVSQSRLLGHQPVVVNNLNISKPANGEPALLTFDEVVTAFHEFGHALHGLFSDVGFPLFAGTAVPRDFVEYPSQVNEMWMLTDEVAANFARHYQTGEPLPAGLLQKVRDASLWGEGFRTTEYLGATLLDWAWHVLPPGQDPVSDPEAFEHKALLDAGIDPALVPPRYRTGYFKHIFPGGYSAGYYSYIWSEVLDADTVQWFTENGGLARANGDAFRSKLLSKGYSQDPLQSFRNLRGRDADLAPLLERRGLS</sequence>
<name>A0ABP5A4M7_9MICC</name>